<dbReference type="Proteomes" id="UP000187550">
    <property type="component" value="Unassembled WGS sequence"/>
</dbReference>
<gene>
    <name evidence="2" type="ORF">SAMN05428946_2773</name>
</gene>
<name>A0A1U7PSY0_9BACI</name>
<proteinExistence type="predicted"/>
<feature type="transmembrane region" description="Helical" evidence="1">
    <location>
        <begin position="12"/>
        <end position="36"/>
    </location>
</feature>
<sequence length="68" mass="7494">MPRYGHFYRGGFGGFGGFGGPFLGGVVGGLLGSSLFPYGRGFYGGFSPFYGGYPYGGYPYYPYYPYYW</sequence>
<evidence type="ECO:0000256" key="1">
    <source>
        <dbReference type="SAM" id="Phobius"/>
    </source>
</evidence>
<evidence type="ECO:0000313" key="3">
    <source>
        <dbReference type="Proteomes" id="UP000187550"/>
    </source>
</evidence>
<keyword evidence="1" id="KW-0812">Transmembrane</keyword>
<dbReference type="EMBL" id="FTPL01000004">
    <property type="protein sequence ID" value="SIT92010.1"/>
    <property type="molecule type" value="Genomic_DNA"/>
</dbReference>
<keyword evidence="1" id="KW-0472">Membrane</keyword>
<evidence type="ECO:0000313" key="2">
    <source>
        <dbReference type="EMBL" id="SIT92010.1"/>
    </source>
</evidence>
<reference evidence="3" key="1">
    <citation type="submission" date="2017-01" db="EMBL/GenBank/DDBJ databases">
        <authorList>
            <person name="Varghese N."/>
            <person name="Submissions S."/>
        </authorList>
    </citation>
    <scope>NUCLEOTIDE SEQUENCE [LARGE SCALE GENOMIC DNA]</scope>
    <source>
        <strain evidence="3">MNA4</strain>
    </source>
</reference>
<keyword evidence="3" id="KW-1185">Reference proteome</keyword>
<dbReference type="AlphaFoldDB" id="A0A1U7PSY0"/>
<protein>
    <submittedName>
        <fullName evidence="2">Uncharacterized protein</fullName>
    </submittedName>
</protein>
<organism evidence="2 3">
    <name type="scientific">Edaphobacillus lindanitolerans</name>
    <dbReference type="NCBI Taxonomy" id="550447"/>
    <lineage>
        <taxon>Bacteria</taxon>
        <taxon>Bacillati</taxon>
        <taxon>Bacillota</taxon>
        <taxon>Bacilli</taxon>
        <taxon>Bacillales</taxon>
        <taxon>Bacillaceae</taxon>
        <taxon>Edaphobacillus</taxon>
    </lineage>
</organism>
<dbReference type="STRING" id="550447.SAMN05428946_2773"/>
<keyword evidence="1" id="KW-1133">Transmembrane helix</keyword>
<accession>A0A1U7PSY0</accession>